<dbReference type="PROSITE" id="PS50943">
    <property type="entry name" value="HTH_CROC1"/>
    <property type="match status" value="1"/>
</dbReference>
<dbReference type="InterPro" id="IPR050813">
    <property type="entry name" value="Sigma-70_Factor"/>
</dbReference>
<evidence type="ECO:0000256" key="5">
    <source>
        <dbReference type="ARBA" id="ARBA00023125"/>
    </source>
</evidence>
<dbReference type="InterPro" id="IPR007630">
    <property type="entry name" value="RNA_pol_sigma70_r4"/>
</dbReference>
<keyword evidence="5" id="KW-0238">DNA-binding</keyword>
<keyword evidence="2" id="KW-0749">Sporulation</keyword>
<reference evidence="9 10" key="1">
    <citation type="submission" date="2016-10" db="EMBL/GenBank/DDBJ databases">
        <authorList>
            <person name="de Groot N.N."/>
        </authorList>
    </citation>
    <scope>NUCLEOTIDE SEQUENCE [LARGE SCALE GENOMIC DNA]</scope>
    <source>
        <strain evidence="9 10">CGMCC 1.6762</strain>
    </source>
</reference>
<keyword evidence="6" id="KW-0804">Transcription</keyword>
<evidence type="ECO:0000259" key="8">
    <source>
        <dbReference type="PROSITE" id="PS50943"/>
    </source>
</evidence>
<feature type="domain" description="HTH cro/C1-type" evidence="8">
    <location>
        <begin position="192"/>
        <end position="216"/>
    </location>
</feature>
<evidence type="ECO:0000313" key="9">
    <source>
        <dbReference type="EMBL" id="SDE10380.1"/>
    </source>
</evidence>
<dbReference type="InterPro" id="IPR007627">
    <property type="entry name" value="RNA_pol_sigma70_r2"/>
</dbReference>
<name>A0A1G7A6H0_9BACL</name>
<keyword evidence="4" id="KW-0731">Sigma factor</keyword>
<dbReference type="InterPro" id="IPR013325">
    <property type="entry name" value="RNA_pol_sigma_r2"/>
</dbReference>
<dbReference type="Gene3D" id="1.10.10.10">
    <property type="entry name" value="Winged helix-like DNA-binding domain superfamily/Winged helix DNA-binding domain"/>
    <property type="match status" value="1"/>
</dbReference>
<dbReference type="OrthoDB" id="9809557at2"/>
<dbReference type="PANTHER" id="PTHR30376:SF3">
    <property type="entry name" value="RNA POLYMERASE SIGMA FACTOR RPOH"/>
    <property type="match status" value="1"/>
</dbReference>
<dbReference type="InterPro" id="IPR014284">
    <property type="entry name" value="RNA_pol_sigma-70_dom"/>
</dbReference>
<dbReference type="AlphaFoldDB" id="A0A1G7A6H0"/>
<protein>
    <submittedName>
        <fullName evidence="9">RNA polymerase, sigma 28 subunit, SigD/FliA/WhiG</fullName>
    </submittedName>
</protein>
<dbReference type="STRING" id="426756.SAMN04488126_103212"/>
<dbReference type="PANTHER" id="PTHR30376">
    <property type="entry name" value="SIGMA FACTOR RPOH HEAT SHOCK RELATED"/>
    <property type="match status" value="1"/>
</dbReference>
<dbReference type="InterPro" id="IPR036388">
    <property type="entry name" value="WH-like_DNA-bd_sf"/>
</dbReference>
<dbReference type="Pfam" id="PF04545">
    <property type="entry name" value="Sigma70_r4"/>
    <property type="match status" value="1"/>
</dbReference>
<gene>
    <name evidence="9" type="ORF">SAMN04488126_103212</name>
</gene>
<dbReference type="InterPro" id="IPR000943">
    <property type="entry name" value="RNA_pol_sigma70"/>
</dbReference>
<dbReference type="EMBL" id="FNAR01000003">
    <property type="protein sequence ID" value="SDE10380.1"/>
    <property type="molecule type" value="Genomic_DNA"/>
</dbReference>
<dbReference type="Proteomes" id="UP000198823">
    <property type="component" value="Unassembled WGS sequence"/>
</dbReference>
<dbReference type="InterPro" id="IPR013324">
    <property type="entry name" value="RNA_pol_sigma_r3/r4-like"/>
</dbReference>
<evidence type="ECO:0000256" key="2">
    <source>
        <dbReference type="ARBA" id="ARBA00022969"/>
    </source>
</evidence>
<evidence type="ECO:0000256" key="6">
    <source>
        <dbReference type="ARBA" id="ARBA00023163"/>
    </source>
</evidence>
<proteinExistence type="inferred from homology"/>
<dbReference type="PRINTS" id="PR00046">
    <property type="entry name" value="SIGMA70FCT"/>
</dbReference>
<sequence length="236" mass="26322">MGSEVRPVSSKRVWGPRGLPGRMGGTKLNSAEVGAESAVFGTGQNVSLLQRNRVIEENLHLVNYVVVRFRHTKVPVDELINIGAIGLIKAVDSFNPDRNVKLSTYAARCIKNEILMHLRKAGNIRFEFSLEQPIGPDSEGNARVLADTVGTEFNAAENLEREYERVQVAEAVSGLGEWERLIVESRFAIGGRKRLTQQELSEKLGLSQSYISRMEKRIAKELRSTLQHLEGDHPFS</sequence>
<dbReference type="NCBIfam" id="TIGR02937">
    <property type="entry name" value="sigma70-ECF"/>
    <property type="match status" value="1"/>
</dbReference>
<evidence type="ECO:0000256" key="7">
    <source>
        <dbReference type="SAM" id="MobiDB-lite"/>
    </source>
</evidence>
<dbReference type="Pfam" id="PF04542">
    <property type="entry name" value="Sigma70_r2"/>
    <property type="match status" value="1"/>
</dbReference>
<keyword evidence="3" id="KW-0805">Transcription regulation</keyword>
<comment type="similarity">
    <text evidence="1">Belongs to the sigma-70 factor family.</text>
</comment>
<dbReference type="InterPro" id="IPR001387">
    <property type="entry name" value="Cro/C1-type_HTH"/>
</dbReference>
<dbReference type="Gene3D" id="1.10.1740.10">
    <property type="match status" value="1"/>
</dbReference>
<accession>A0A1G7A6H0</accession>
<dbReference type="SUPFAM" id="SSF88946">
    <property type="entry name" value="Sigma2 domain of RNA polymerase sigma factors"/>
    <property type="match status" value="1"/>
</dbReference>
<evidence type="ECO:0000313" key="10">
    <source>
        <dbReference type="Proteomes" id="UP000198823"/>
    </source>
</evidence>
<dbReference type="GO" id="GO:0016987">
    <property type="term" value="F:sigma factor activity"/>
    <property type="evidence" value="ECO:0007669"/>
    <property type="project" value="UniProtKB-KW"/>
</dbReference>
<organism evidence="9 10">
    <name type="scientific">Bhargavaea beijingensis</name>
    <dbReference type="NCBI Taxonomy" id="426756"/>
    <lineage>
        <taxon>Bacteria</taxon>
        <taxon>Bacillati</taxon>
        <taxon>Bacillota</taxon>
        <taxon>Bacilli</taxon>
        <taxon>Bacillales</taxon>
        <taxon>Caryophanaceae</taxon>
        <taxon>Bhargavaea</taxon>
    </lineage>
</organism>
<evidence type="ECO:0000256" key="4">
    <source>
        <dbReference type="ARBA" id="ARBA00023082"/>
    </source>
</evidence>
<evidence type="ECO:0000256" key="3">
    <source>
        <dbReference type="ARBA" id="ARBA00023015"/>
    </source>
</evidence>
<feature type="region of interest" description="Disordered" evidence="7">
    <location>
        <begin position="1"/>
        <end position="23"/>
    </location>
</feature>
<dbReference type="SUPFAM" id="SSF88659">
    <property type="entry name" value="Sigma3 and sigma4 domains of RNA polymerase sigma factors"/>
    <property type="match status" value="1"/>
</dbReference>
<dbReference type="GO" id="GO:0003677">
    <property type="term" value="F:DNA binding"/>
    <property type="evidence" value="ECO:0007669"/>
    <property type="project" value="UniProtKB-KW"/>
</dbReference>
<dbReference type="GO" id="GO:0006352">
    <property type="term" value="P:DNA-templated transcription initiation"/>
    <property type="evidence" value="ECO:0007669"/>
    <property type="project" value="InterPro"/>
</dbReference>
<dbReference type="GO" id="GO:0030435">
    <property type="term" value="P:sporulation resulting in formation of a cellular spore"/>
    <property type="evidence" value="ECO:0007669"/>
    <property type="project" value="UniProtKB-KW"/>
</dbReference>
<evidence type="ECO:0000256" key="1">
    <source>
        <dbReference type="ARBA" id="ARBA00007788"/>
    </source>
</evidence>
<dbReference type="RefSeq" id="WP_092094938.1">
    <property type="nucleotide sequence ID" value="NZ_FNAR01000003.1"/>
</dbReference>